<dbReference type="Gene3D" id="3.40.50.720">
    <property type="entry name" value="NAD(P)-binding Rossmann-like Domain"/>
    <property type="match status" value="1"/>
</dbReference>
<dbReference type="Pfam" id="PF08240">
    <property type="entry name" value="ADH_N"/>
    <property type="match status" value="1"/>
</dbReference>
<keyword evidence="3" id="KW-1185">Reference proteome</keyword>
<dbReference type="Pfam" id="PF00107">
    <property type="entry name" value="ADH_zinc_N"/>
    <property type="match status" value="1"/>
</dbReference>
<evidence type="ECO:0000313" key="2">
    <source>
        <dbReference type="EMBL" id="RIH85634.1"/>
    </source>
</evidence>
<dbReference type="Gene3D" id="3.90.180.10">
    <property type="entry name" value="Medium-chain alcohol dehydrogenases, catalytic domain"/>
    <property type="match status" value="1"/>
</dbReference>
<dbReference type="EMBL" id="QWKZ01000042">
    <property type="protein sequence ID" value="RIH85634.1"/>
    <property type="molecule type" value="Genomic_DNA"/>
</dbReference>
<dbReference type="SMART" id="SM00829">
    <property type="entry name" value="PKS_ER"/>
    <property type="match status" value="1"/>
</dbReference>
<dbReference type="InterPro" id="IPR013149">
    <property type="entry name" value="ADH-like_C"/>
</dbReference>
<dbReference type="GO" id="GO:0008270">
    <property type="term" value="F:zinc ion binding"/>
    <property type="evidence" value="ECO:0007669"/>
    <property type="project" value="InterPro"/>
</dbReference>
<feature type="domain" description="Enoyl reductase (ER)" evidence="1">
    <location>
        <begin position="10"/>
        <end position="320"/>
    </location>
</feature>
<dbReference type="InterPro" id="IPR002364">
    <property type="entry name" value="Quin_OxRdtase/zeta-crystal_CS"/>
</dbReference>
<dbReference type="GO" id="GO:0102523">
    <property type="term" value="F:2-chloroacrylate reductase activity"/>
    <property type="evidence" value="ECO:0007669"/>
    <property type="project" value="UniProtKB-EC"/>
</dbReference>
<dbReference type="InterPro" id="IPR013154">
    <property type="entry name" value="ADH-like_N"/>
</dbReference>
<proteinExistence type="predicted"/>
<evidence type="ECO:0000313" key="3">
    <source>
        <dbReference type="Proteomes" id="UP000265800"/>
    </source>
</evidence>
<dbReference type="RefSeq" id="WP_119360153.1">
    <property type="nucleotide sequence ID" value="NZ_QWKZ01000042.1"/>
</dbReference>
<dbReference type="AlphaFoldDB" id="A0A399ELM4"/>
<organism evidence="2 3">
    <name type="scientific">Meiothermus luteus</name>
    <dbReference type="NCBI Taxonomy" id="2026184"/>
    <lineage>
        <taxon>Bacteria</taxon>
        <taxon>Thermotogati</taxon>
        <taxon>Deinococcota</taxon>
        <taxon>Deinococci</taxon>
        <taxon>Thermales</taxon>
        <taxon>Thermaceae</taxon>
        <taxon>Meiothermus</taxon>
    </lineage>
</organism>
<dbReference type="InterPro" id="IPR020843">
    <property type="entry name" value="ER"/>
</dbReference>
<dbReference type="Proteomes" id="UP000265800">
    <property type="component" value="Unassembled WGS sequence"/>
</dbReference>
<comment type="caution">
    <text evidence="2">The sequence shown here is derived from an EMBL/GenBank/DDBJ whole genome shotgun (WGS) entry which is preliminary data.</text>
</comment>
<dbReference type="OrthoDB" id="9787435at2"/>
<dbReference type="CDD" id="cd08241">
    <property type="entry name" value="QOR1"/>
    <property type="match status" value="1"/>
</dbReference>
<dbReference type="PROSITE" id="PS01162">
    <property type="entry name" value="QOR_ZETA_CRYSTAL"/>
    <property type="match status" value="1"/>
</dbReference>
<dbReference type="SUPFAM" id="SSF51735">
    <property type="entry name" value="NAD(P)-binding Rossmann-fold domains"/>
    <property type="match status" value="1"/>
</dbReference>
<name>A0A399ELM4_9DEIN</name>
<protein>
    <submittedName>
        <fullName evidence="2">2-haloacrylate reductase</fullName>
        <ecNumber evidence="2">1.3.1.103</ecNumber>
    </submittedName>
</protein>
<evidence type="ECO:0000259" key="1">
    <source>
        <dbReference type="SMART" id="SM00829"/>
    </source>
</evidence>
<sequence>MKAVLVEENGPPEKLRYQEVPDPSPKAGEVLIRTTLTSLNFADVLARRGGYEAGAAPPFIPGLDVVGTVEALGEGVDGLQVGQRVAAFAAGGSYAEKVLAKAVLTYPVPPDLPDEAVAGLTVLVTAYNALVWAGRMEPGERVLVQAAAGGVGSTAVQMAKALGAGLVFGAVSRMEKAEFVRGLGADAVLTYEGLAERVLELTDQNGVDLILDSVAGQVFEEGLRCLAPFGRLVVFGHASGQPGRFETRPLHRQTKAVVGYSSGHYRRSRPERLRPSVEAVFSLLRQGRVRLQVGARFHLSEASQAHALMESRRSVGKILLYP</sequence>
<accession>A0A399ELM4</accession>
<gene>
    <name evidence="2" type="ORF">Mlute_01526</name>
</gene>
<dbReference type="PANTHER" id="PTHR43677">
    <property type="entry name" value="SHORT-CHAIN DEHYDROGENASE/REDUCTASE"/>
    <property type="match status" value="1"/>
</dbReference>
<dbReference type="PANTHER" id="PTHR43677:SF4">
    <property type="entry name" value="QUINONE OXIDOREDUCTASE-LIKE PROTEIN 2"/>
    <property type="match status" value="1"/>
</dbReference>
<dbReference type="InterPro" id="IPR051397">
    <property type="entry name" value="Zn-ADH-like_protein"/>
</dbReference>
<dbReference type="EC" id="1.3.1.103" evidence="2"/>
<keyword evidence="2" id="KW-0560">Oxidoreductase</keyword>
<reference evidence="2 3" key="1">
    <citation type="submission" date="2018-08" db="EMBL/GenBank/DDBJ databases">
        <title>Meiothermus luteus KCTC 52599 genome sequencing project.</title>
        <authorList>
            <person name="Da Costa M.S."/>
            <person name="Albuquerque L."/>
            <person name="Raposo P."/>
            <person name="Froufe H.J.C."/>
            <person name="Barroso C.S."/>
            <person name="Egas C."/>
        </authorList>
    </citation>
    <scope>NUCLEOTIDE SEQUENCE [LARGE SCALE GENOMIC DNA]</scope>
    <source>
        <strain evidence="2 3">KCTC 52599</strain>
    </source>
</reference>
<dbReference type="InterPro" id="IPR036291">
    <property type="entry name" value="NAD(P)-bd_dom_sf"/>
</dbReference>
<dbReference type="SUPFAM" id="SSF50129">
    <property type="entry name" value="GroES-like"/>
    <property type="match status" value="1"/>
</dbReference>
<dbReference type="InterPro" id="IPR011032">
    <property type="entry name" value="GroES-like_sf"/>
</dbReference>